<keyword evidence="2" id="KW-1185">Reference proteome</keyword>
<evidence type="ECO:0000313" key="2">
    <source>
        <dbReference type="Proteomes" id="UP000022141"/>
    </source>
</evidence>
<comment type="caution">
    <text evidence="1">The sequence shown here is derived from an EMBL/GenBank/DDBJ whole genome shotgun (WGS) entry which is preliminary data.</text>
</comment>
<proteinExistence type="predicted"/>
<dbReference type="AlphaFoldDB" id="A0A011NYH4"/>
<protein>
    <submittedName>
        <fullName evidence="1">Uncharacterized protein</fullName>
    </submittedName>
</protein>
<sequence>MGRLLATAGNLKQQTALSAAYGAGLRVSEFLTLAATE</sequence>
<gene>
    <name evidence="1" type="ORF">AW11_02408</name>
</gene>
<dbReference type="Proteomes" id="UP000022141">
    <property type="component" value="Unassembled WGS sequence"/>
</dbReference>
<organism evidence="1 2">
    <name type="scientific">Accumulibacter regalis</name>
    <dbReference type="NCBI Taxonomy" id="522306"/>
    <lineage>
        <taxon>Bacteria</taxon>
        <taxon>Pseudomonadati</taxon>
        <taxon>Pseudomonadota</taxon>
        <taxon>Betaproteobacteria</taxon>
        <taxon>Candidatus Accumulibacter</taxon>
    </lineage>
</organism>
<name>A0A011NYH4_ACCRE</name>
<dbReference type="PATRIC" id="fig|1454004.3.peg.2487"/>
<dbReference type="STRING" id="1454004.AW11_02408"/>
<evidence type="ECO:0000313" key="1">
    <source>
        <dbReference type="EMBL" id="EXI87743.1"/>
    </source>
</evidence>
<reference evidence="1" key="1">
    <citation type="submission" date="2014-02" db="EMBL/GenBank/DDBJ databases">
        <title>Expanding our view of genomic diversity in Candidatus Accumulibacter clades.</title>
        <authorList>
            <person name="Skennerton C.T."/>
            <person name="Barr J.J."/>
            <person name="Slater F.R."/>
            <person name="Bond P.L."/>
            <person name="Tyson G.W."/>
        </authorList>
    </citation>
    <scope>NUCLEOTIDE SEQUENCE [LARGE SCALE GENOMIC DNA]</scope>
</reference>
<dbReference type="EMBL" id="JEMY01000032">
    <property type="protein sequence ID" value="EXI87743.1"/>
    <property type="molecule type" value="Genomic_DNA"/>
</dbReference>
<accession>A0A011NYH4</accession>